<accession>A0A1B1MXT7</accession>
<organism evidence="3 4">
    <name type="scientific">Paenibacillus yonginensis</name>
    <dbReference type="NCBI Taxonomy" id="1462996"/>
    <lineage>
        <taxon>Bacteria</taxon>
        <taxon>Bacillati</taxon>
        <taxon>Bacillota</taxon>
        <taxon>Bacilli</taxon>
        <taxon>Bacillales</taxon>
        <taxon>Paenibacillaceae</taxon>
        <taxon>Paenibacillus</taxon>
    </lineage>
</organism>
<dbReference type="HAMAP" id="MF_00048">
    <property type="entry name" value="UPF0102"/>
    <property type="match status" value="1"/>
</dbReference>
<gene>
    <name evidence="3" type="ORF">AWM70_04890</name>
</gene>
<dbReference type="SUPFAM" id="SSF52980">
    <property type="entry name" value="Restriction endonuclease-like"/>
    <property type="match status" value="1"/>
</dbReference>
<keyword evidence="3" id="KW-0255">Endonuclease</keyword>
<proteinExistence type="inferred from homology"/>
<dbReference type="GO" id="GO:0003676">
    <property type="term" value="F:nucleic acid binding"/>
    <property type="evidence" value="ECO:0007669"/>
    <property type="project" value="InterPro"/>
</dbReference>
<dbReference type="InterPro" id="IPR011856">
    <property type="entry name" value="tRNA_endonuc-like_dom_sf"/>
</dbReference>
<comment type="similarity">
    <text evidence="1 2">Belongs to the UPF0102 family.</text>
</comment>
<evidence type="ECO:0000256" key="2">
    <source>
        <dbReference type="HAMAP-Rule" id="MF_00048"/>
    </source>
</evidence>
<keyword evidence="4" id="KW-1185">Reference proteome</keyword>
<dbReference type="KEGG" id="pyg:AWM70_04890"/>
<dbReference type="Proteomes" id="UP000092573">
    <property type="component" value="Chromosome"/>
</dbReference>
<dbReference type="NCBIfam" id="NF009154">
    <property type="entry name" value="PRK12497.3-3"/>
    <property type="match status" value="1"/>
</dbReference>
<dbReference type="PANTHER" id="PTHR34039">
    <property type="entry name" value="UPF0102 PROTEIN YRAN"/>
    <property type="match status" value="1"/>
</dbReference>
<sequence>MAYKDLRKTTGAAGEQAAVELLLAENYRILARNWRCRSGELDIIALKDGVLVIVEVRSRSAGALRFGSPAESVNLRKIRQVRDTAAVYLHQTGQSHSSVRFDVVAVILDKAGQPVSTEHIIAAF</sequence>
<dbReference type="InterPro" id="IPR011335">
    <property type="entry name" value="Restrct_endonuc-II-like"/>
</dbReference>
<evidence type="ECO:0000313" key="4">
    <source>
        <dbReference type="Proteomes" id="UP000092573"/>
    </source>
</evidence>
<dbReference type="PANTHER" id="PTHR34039:SF1">
    <property type="entry name" value="UPF0102 PROTEIN YRAN"/>
    <property type="match status" value="1"/>
</dbReference>
<dbReference type="Pfam" id="PF02021">
    <property type="entry name" value="UPF0102"/>
    <property type="match status" value="1"/>
</dbReference>
<dbReference type="Gene3D" id="3.40.1350.10">
    <property type="match status" value="1"/>
</dbReference>
<name>A0A1B1MXT7_9BACL</name>
<keyword evidence="3" id="KW-0540">Nuclease</keyword>
<protein>
    <recommendedName>
        <fullName evidence="2">UPF0102 protein AWM70_04890</fullName>
    </recommendedName>
</protein>
<dbReference type="EMBL" id="CP014167">
    <property type="protein sequence ID" value="ANS73988.1"/>
    <property type="molecule type" value="Genomic_DNA"/>
</dbReference>
<dbReference type="GO" id="GO:0004519">
    <property type="term" value="F:endonuclease activity"/>
    <property type="evidence" value="ECO:0007669"/>
    <property type="project" value="UniProtKB-KW"/>
</dbReference>
<keyword evidence="3" id="KW-0378">Hydrolase</keyword>
<evidence type="ECO:0000256" key="1">
    <source>
        <dbReference type="ARBA" id="ARBA00006738"/>
    </source>
</evidence>
<dbReference type="RefSeq" id="WP_068694595.1">
    <property type="nucleotide sequence ID" value="NZ_CP014167.1"/>
</dbReference>
<dbReference type="AlphaFoldDB" id="A0A1B1MXT7"/>
<dbReference type="InterPro" id="IPR003509">
    <property type="entry name" value="UPF0102_YraN-like"/>
</dbReference>
<dbReference type="STRING" id="1462996.AWM70_04890"/>
<dbReference type="OrthoDB" id="9802516at2"/>
<dbReference type="NCBIfam" id="TIGR00252">
    <property type="entry name" value="YraN family protein"/>
    <property type="match status" value="1"/>
</dbReference>
<dbReference type="CDD" id="cd20736">
    <property type="entry name" value="PoNe_Nuclease"/>
    <property type="match status" value="1"/>
</dbReference>
<evidence type="ECO:0000313" key="3">
    <source>
        <dbReference type="EMBL" id="ANS73988.1"/>
    </source>
</evidence>
<reference evidence="3 4" key="1">
    <citation type="submission" date="2016-01" db="EMBL/GenBank/DDBJ databases">
        <title>Complete Genome Sequence of Paenibacillus yonginensis DCY84, a novel Plant Growth-Promoting Bacteria with Elicitation of Induced Systemic Resistance.</title>
        <authorList>
            <person name="Kim Y.J."/>
            <person name="Yang D.C."/>
            <person name="Sukweenadhi J."/>
        </authorList>
    </citation>
    <scope>NUCLEOTIDE SEQUENCE [LARGE SCALE GENOMIC DNA]</scope>
    <source>
        <strain evidence="3 4">DCY84</strain>
    </source>
</reference>
<dbReference type="NCBIfam" id="NF009150">
    <property type="entry name" value="PRK12497.1-3"/>
    <property type="match status" value="1"/>
</dbReference>